<dbReference type="AlphaFoldDB" id="A0A2N9JFF7"/>
<proteinExistence type="inferred from homology"/>
<evidence type="ECO:0000313" key="11">
    <source>
        <dbReference type="EMBL" id="SPD86279.1"/>
    </source>
</evidence>
<evidence type="ECO:0000256" key="2">
    <source>
        <dbReference type="ARBA" id="ARBA00022448"/>
    </source>
</evidence>
<feature type="transmembrane region" description="Helical" evidence="9">
    <location>
        <begin position="12"/>
        <end position="33"/>
    </location>
</feature>
<dbReference type="GO" id="GO:0022857">
    <property type="term" value="F:transmembrane transporter activity"/>
    <property type="evidence" value="ECO:0007669"/>
    <property type="project" value="InterPro"/>
</dbReference>
<dbReference type="InterPro" id="IPR005828">
    <property type="entry name" value="MFS_sugar_transport-like"/>
</dbReference>
<evidence type="ECO:0000313" key="12">
    <source>
        <dbReference type="Proteomes" id="UP000238164"/>
    </source>
</evidence>
<dbReference type="RefSeq" id="WP_105185312.1">
    <property type="nucleotide sequence ID" value="NZ_BAAAGO010000018.1"/>
</dbReference>
<evidence type="ECO:0000256" key="4">
    <source>
        <dbReference type="ARBA" id="ARBA00022692"/>
    </source>
</evidence>
<keyword evidence="4 9" id="KW-0812">Transmembrane</keyword>
<dbReference type="InterPro" id="IPR036259">
    <property type="entry name" value="MFS_trans_sf"/>
</dbReference>
<name>A0A2N9JFF7_9ACTN</name>
<feature type="transmembrane region" description="Helical" evidence="9">
    <location>
        <begin position="144"/>
        <end position="163"/>
    </location>
</feature>
<evidence type="ECO:0000256" key="5">
    <source>
        <dbReference type="ARBA" id="ARBA00022989"/>
    </source>
</evidence>
<evidence type="ECO:0000259" key="10">
    <source>
        <dbReference type="PROSITE" id="PS50850"/>
    </source>
</evidence>
<dbReference type="PROSITE" id="PS50850">
    <property type="entry name" value="MFS"/>
    <property type="match status" value="1"/>
</dbReference>
<dbReference type="Pfam" id="PF07690">
    <property type="entry name" value="MFS_1"/>
    <property type="match status" value="1"/>
</dbReference>
<sequence>MTSKTTLPLYLTATAASLFGNSAIAIVLPWLVLERTGDPAMAGTVAAASALPGAIAAFAGGHLIDKVGRRRMSVLSDLGSASAVAALAIVDAVVGLNVAWFIGLGVLGALFDVPGMTARETLLANVSETSGVGLDKVAAWRGMLFGLSFLAGPAVAGWLLTLLPSIQVVWITATCSAAAALAIGLMPLRPTAIAAAEDNSPLAGFTHIRRSRPLLTLLVISLGSIVLVAPLLSVVLPAHFIALAAPGLLGLSLSAYAVGTMAGSGVYGWLFDGRRWTAWMVANLLYVVSAVLIATLSGFWLVAAGMMAAGLASGLLQPISTVVLTEHVPDALRGRVFGAYSALAMVASPLGLGLMALVLAGADLRVGAWVLAAGWALVGGYAIVAPGLKGYIQPEQEVADADHRPVG</sequence>
<dbReference type="OrthoDB" id="3177993at2"/>
<evidence type="ECO:0000256" key="8">
    <source>
        <dbReference type="ARBA" id="ARBA00040914"/>
    </source>
</evidence>
<dbReference type="KEGG" id="mgg:MPLG2_1243"/>
<keyword evidence="5 9" id="KW-1133">Transmembrane helix</keyword>
<dbReference type="Gene3D" id="1.20.1250.20">
    <property type="entry name" value="MFS general substrate transporter like domains"/>
    <property type="match status" value="1"/>
</dbReference>
<evidence type="ECO:0000256" key="3">
    <source>
        <dbReference type="ARBA" id="ARBA00022475"/>
    </source>
</evidence>
<feature type="transmembrane region" description="Helical" evidence="9">
    <location>
        <begin position="337"/>
        <end position="360"/>
    </location>
</feature>
<evidence type="ECO:0000256" key="1">
    <source>
        <dbReference type="ARBA" id="ARBA00004429"/>
    </source>
</evidence>
<gene>
    <name evidence="11" type="ORF">MPLG2_1243</name>
</gene>
<accession>A0A2N9JFF7</accession>
<reference evidence="11 12" key="1">
    <citation type="submission" date="2018-02" db="EMBL/GenBank/DDBJ databases">
        <authorList>
            <person name="Cohen D.B."/>
            <person name="Kent A.D."/>
        </authorList>
    </citation>
    <scope>NUCLEOTIDE SEQUENCE [LARGE SCALE GENOMIC DNA]</scope>
    <source>
        <strain evidence="11">1</strain>
    </source>
</reference>
<keyword evidence="2" id="KW-0813">Transport</keyword>
<evidence type="ECO:0000256" key="6">
    <source>
        <dbReference type="ARBA" id="ARBA00023136"/>
    </source>
</evidence>
<keyword evidence="6 9" id="KW-0472">Membrane</keyword>
<feature type="transmembrane region" description="Helical" evidence="9">
    <location>
        <begin position="278"/>
        <end position="300"/>
    </location>
</feature>
<dbReference type="PANTHER" id="PTHR23513">
    <property type="entry name" value="INTEGRAL MEMBRANE EFFLUX PROTEIN-RELATED"/>
    <property type="match status" value="1"/>
</dbReference>
<feature type="transmembrane region" description="Helical" evidence="9">
    <location>
        <begin position="214"/>
        <end position="236"/>
    </location>
</feature>
<dbReference type="CDD" id="cd06173">
    <property type="entry name" value="MFS_MefA_like"/>
    <property type="match status" value="1"/>
</dbReference>
<protein>
    <recommendedName>
        <fullName evidence="8">Multidrug efflux pump Tap</fullName>
    </recommendedName>
</protein>
<organism evidence="11 12">
    <name type="scientific">Micropruina glycogenica</name>
    <dbReference type="NCBI Taxonomy" id="75385"/>
    <lineage>
        <taxon>Bacteria</taxon>
        <taxon>Bacillati</taxon>
        <taxon>Actinomycetota</taxon>
        <taxon>Actinomycetes</taxon>
        <taxon>Propionibacteriales</taxon>
        <taxon>Nocardioidaceae</taxon>
        <taxon>Micropruina</taxon>
    </lineage>
</organism>
<feature type="transmembrane region" description="Helical" evidence="9">
    <location>
        <begin position="45"/>
        <end position="64"/>
    </location>
</feature>
<dbReference type="SUPFAM" id="SSF103473">
    <property type="entry name" value="MFS general substrate transporter"/>
    <property type="match status" value="1"/>
</dbReference>
<comment type="subcellular location">
    <subcellularLocation>
        <location evidence="1">Cell inner membrane</location>
        <topology evidence="1">Multi-pass membrane protein</topology>
    </subcellularLocation>
</comment>
<comment type="similarity">
    <text evidence="7">Belongs to the major facilitator superfamily. Drug:H(+) antiporter-3 (DHA3) (TC 2.A.1.21) family.</text>
</comment>
<feature type="domain" description="Major facilitator superfamily (MFS) profile" evidence="10">
    <location>
        <begin position="214"/>
        <end position="407"/>
    </location>
</feature>
<feature type="transmembrane region" description="Helical" evidence="9">
    <location>
        <begin position="84"/>
        <end position="111"/>
    </location>
</feature>
<feature type="transmembrane region" description="Helical" evidence="9">
    <location>
        <begin position="366"/>
        <end position="384"/>
    </location>
</feature>
<keyword evidence="3" id="KW-1003">Cell membrane</keyword>
<keyword evidence="12" id="KW-1185">Reference proteome</keyword>
<dbReference type="InterPro" id="IPR020846">
    <property type="entry name" value="MFS_dom"/>
</dbReference>
<dbReference type="InterPro" id="IPR011701">
    <property type="entry name" value="MFS"/>
</dbReference>
<evidence type="ECO:0000256" key="7">
    <source>
        <dbReference type="ARBA" id="ARBA00038075"/>
    </source>
</evidence>
<evidence type="ECO:0000256" key="9">
    <source>
        <dbReference type="SAM" id="Phobius"/>
    </source>
</evidence>
<dbReference type="EMBL" id="LT985188">
    <property type="protein sequence ID" value="SPD86279.1"/>
    <property type="molecule type" value="Genomic_DNA"/>
</dbReference>
<feature type="transmembrane region" description="Helical" evidence="9">
    <location>
        <begin position="248"/>
        <end position="271"/>
    </location>
</feature>
<dbReference type="PANTHER" id="PTHR23513:SF9">
    <property type="entry name" value="ENTEROBACTIN EXPORTER ENTS"/>
    <property type="match status" value="1"/>
</dbReference>
<dbReference type="Proteomes" id="UP000238164">
    <property type="component" value="Chromosome 1"/>
</dbReference>
<dbReference type="GO" id="GO:0005886">
    <property type="term" value="C:plasma membrane"/>
    <property type="evidence" value="ECO:0007669"/>
    <property type="project" value="UniProtKB-SubCell"/>
</dbReference>
<dbReference type="Pfam" id="PF00083">
    <property type="entry name" value="Sugar_tr"/>
    <property type="match status" value="1"/>
</dbReference>